<dbReference type="GO" id="GO:0003677">
    <property type="term" value="F:DNA binding"/>
    <property type="evidence" value="ECO:0007669"/>
    <property type="project" value="UniProtKB-UniRule"/>
</dbReference>
<feature type="domain" description="Homeobox" evidence="5">
    <location>
        <begin position="452"/>
        <end position="503"/>
    </location>
</feature>
<dbReference type="GO" id="GO:0005634">
    <property type="term" value="C:nucleus"/>
    <property type="evidence" value="ECO:0007669"/>
    <property type="project" value="UniProtKB-SubCell"/>
</dbReference>
<dbReference type="eggNOG" id="KOG0598">
    <property type="taxonomic scope" value="Eukaryota"/>
</dbReference>
<dbReference type="InterPro" id="IPR009057">
    <property type="entry name" value="Homeodomain-like_sf"/>
</dbReference>
<dbReference type="WBParaSite" id="Csp11.Scaffold629.g11832.t2">
    <property type="protein sequence ID" value="Csp11.Scaffold629.g11832.t2"/>
    <property type="gene ID" value="Csp11.Scaffold629.g11832"/>
</dbReference>
<dbReference type="Proteomes" id="UP000095282">
    <property type="component" value="Unplaced"/>
</dbReference>
<name>A0A1I7TU82_9PELO</name>
<keyword evidence="2 3" id="KW-0539">Nucleus</keyword>
<organism evidence="6 7">
    <name type="scientific">Caenorhabditis tropicalis</name>
    <dbReference type="NCBI Taxonomy" id="1561998"/>
    <lineage>
        <taxon>Eukaryota</taxon>
        <taxon>Metazoa</taxon>
        <taxon>Ecdysozoa</taxon>
        <taxon>Nematoda</taxon>
        <taxon>Chromadorea</taxon>
        <taxon>Rhabditida</taxon>
        <taxon>Rhabditina</taxon>
        <taxon>Rhabditomorpha</taxon>
        <taxon>Rhabditoidea</taxon>
        <taxon>Rhabditidae</taxon>
        <taxon>Peloderinae</taxon>
        <taxon>Caenorhabditis</taxon>
    </lineage>
</organism>
<dbReference type="AlphaFoldDB" id="A0A1I7TU82"/>
<proteinExistence type="predicted"/>
<protein>
    <submittedName>
        <fullName evidence="7">Homeobox domain-containing protein</fullName>
    </submittedName>
</protein>
<dbReference type="SUPFAM" id="SSF46689">
    <property type="entry name" value="Homeodomain-like"/>
    <property type="match status" value="1"/>
</dbReference>
<feature type="region of interest" description="Disordered" evidence="4">
    <location>
        <begin position="38"/>
        <end position="79"/>
    </location>
</feature>
<dbReference type="InterPro" id="IPR001356">
    <property type="entry name" value="HD"/>
</dbReference>
<sequence>MELCYSDDAFLKMEPKTEVNEEWAFNILCKNSERHTPYMPRKVRDQLRQDKERERKQAKKMLAKTTKKRRKRVEKPEIPVEEPLTEEDLYASFFEGLPMEVMPKEDYLVMPKEEPLYEEFQWKEPKLEVEDEQDQKSSMSDFQVPLKIPKTEVKEDQKNASTIPVWKPKIQSVTDFLQDDTEDMEFELGLGSSVLFDNLPSTNSEINPSPDDDEEPEKKPSRGMRCEFDKVFEKINHPSALVMQRLAERWGSRYKTVVDYFDSKRKMKNIKCEEDDPCEKIKQFFARESEPASDWPVDDELRYCLKDEIETHLLSRKRLSIGYLHVIMEKVDLHPSYIRGQFEIGKRNLLTNDRETDKAKDWRKDEELGPHFTMDVLRQLEEAYLQKKYHSKDKEWSMMDIVSLAIKLDLKAESVEFWINKRKCATLGLEHNVIEFRRERDARMNAAHGKKLPNHKIEILNAKFEANQSPGVKERTKLGDELGLTELQVRNYFNKKRIHNRKKKLWELARVEFLSLPDDKKERMEFLATQKRKTTAENMEIASELGINYSTLVSFIDWRKSLQAVKYNKYHF</sequence>
<feature type="compositionally biased region" description="Basic and acidic residues" evidence="4">
    <location>
        <begin position="38"/>
        <end position="55"/>
    </location>
</feature>
<feature type="compositionally biased region" description="Basic residues" evidence="4">
    <location>
        <begin position="56"/>
        <end position="73"/>
    </location>
</feature>
<feature type="region of interest" description="Disordered" evidence="4">
    <location>
        <begin position="197"/>
        <end position="222"/>
    </location>
</feature>
<keyword evidence="6" id="KW-1185">Reference proteome</keyword>
<comment type="subcellular location">
    <subcellularLocation>
        <location evidence="1 2 3">Nucleus</location>
    </subcellularLocation>
</comment>
<feature type="DNA-binding region" description="Homeobox" evidence="2">
    <location>
        <begin position="454"/>
        <end position="504"/>
    </location>
</feature>
<keyword evidence="2 3" id="KW-0371">Homeobox</keyword>
<dbReference type="Gene3D" id="1.10.10.60">
    <property type="entry name" value="Homeodomain-like"/>
    <property type="match status" value="1"/>
</dbReference>
<accession>A0A1I7TU82</accession>
<dbReference type="PROSITE" id="PS50071">
    <property type="entry name" value="HOMEOBOX_2"/>
    <property type="match status" value="1"/>
</dbReference>
<dbReference type="Pfam" id="PF17943">
    <property type="entry name" value="HOCHOB"/>
    <property type="match status" value="1"/>
</dbReference>
<evidence type="ECO:0000256" key="1">
    <source>
        <dbReference type="ARBA" id="ARBA00004123"/>
    </source>
</evidence>
<evidence type="ECO:0000313" key="7">
    <source>
        <dbReference type="WBParaSite" id="Csp11.Scaffold629.g11832.t2"/>
    </source>
</evidence>
<dbReference type="SMART" id="SM00389">
    <property type="entry name" value="HOX"/>
    <property type="match status" value="1"/>
</dbReference>
<dbReference type="Pfam" id="PF00046">
    <property type="entry name" value="Homeodomain"/>
    <property type="match status" value="1"/>
</dbReference>
<evidence type="ECO:0000313" key="6">
    <source>
        <dbReference type="Proteomes" id="UP000095282"/>
    </source>
</evidence>
<evidence type="ECO:0000256" key="2">
    <source>
        <dbReference type="PROSITE-ProRule" id="PRU00108"/>
    </source>
</evidence>
<keyword evidence="2 3" id="KW-0238">DNA-binding</keyword>
<evidence type="ECO:0000256" key="3">
    <source>
        <dbReference type="RuleBase" id="RU000682"/>
    </source>
</evidence>
<reference evidence="7" key="1">
    <citation type="submission" date="2016-11" db="UniProtKB">
        <authorList>
            <consortium name="WormBaseParasite"/>
        </authorList>
    </citation>
    <scope>IDENTIFICATION</scope>
</reference>
<dbReference type="InterPro" id="IPR040960">
    <property type="entry name" value="HOCHOB"/>
</dbReference>
<dbReference type="STRING" id="1561998.A0A1I7TU82"/>
<evidence type="ECO:0000259" key="5">
    <source>
        <dbReference type="PROSITE" id="PS50071"/>
    </source>
</evidence>
<dbReference type="CDD" id="cd00086">
    <property type="entry name" value="homeodomain"/>
    <property type="match status" value="1"/>
</dbReference>
<evidence type="ECO:0000256" key="4">
    <source>
        <dbReference type="SAM" id="MobiDB-lite"/>
    </source>
</evidence>